<keyword evidence="1" id="KW-0238">DNA-binding</keyword>
<feature type="transmembrane region" description="Helical" evidence="2">
    <location>
        <begin position="127"/>
        <end position="151"/>
    </location>
</feature>
<reference evidence="4" key="1">
    <citation type="submission" date="2020-10" db="EMBL/GenBank/DDBJ databases">
        <authorList>
            <person name="Gilroy R."/>
        </authorList>
    </citation>
    <scope>NUCLEOTIDE SEQUENCE</scope>
    <source>
        <strain evidence="4">ChiW16-3235</strain>
    </source>
</reference>
<feature type="domain" description="HTH cro/C1-type" evidence="3">
    <location>
        <begin position="10"/>
        <end position="64"/>
    </location>
</feature>
<dbReference type="GO" id="GO:0003677">
    <property type="term" value="F:DNA binding"/>
    <property type="evidence" value="ECO:0007669"/>
    <property type="project" value="UniProtKB-KW"/>
</dbReference>
<protein>
    <submittedName>
        <fullName evidence="4">Helix-turn-helix transcriptional regulator</fullName>
    </submittedName>
</protein>
<dbReference type="InterPro" id="IPR001387">
    <property type="entry name" value="Cro/C1-type_HTH"/>
</dbReference>
<dbReference type="CDD" id="cd00093">
    <property type="entry name" value="HTH_XRE"/>
    <property type="match status" value="1"/>
</dbReference>
<dbReference type="InterPro" id="IPR010982">
    <property type="entry name" value="Lambda_DNA-bd_dom_sf"/>
</dbReference>
<evidence type="ECO:0000313" key="5">
    <source>
        <dbReference type="Proteomes" id="UP000823913"/>
    </source>
</evidence>
<name>A0A9D1J998_9FIRM</name>
<dbReference type="PANTHER" id="PTHR46558">
    <property type="entry name" value="TRACRIPTIONAL REGULATORY PROTEIN-RELATED-RELATED"/>
    <property type="match status" value="1"/>
</dbReference>
<dbReference type="EMBL" id="DVHK01000044">
    <property type="protein sequence ID" value="HIR66772.1"/>
    <property type="molecule type" value="Genomic_DNA"/>
</dbReference>
<evidence type="ECO:0000259" key="3">
    <source>
        <dbReference type="PROSITE" id="PS50943"/>
    </source>
</evidence>
<dbReference type="AlphaFoldDB" id="A0A9D1J998"/>
<sequence>MDQTVTGQFIKTVRKEKGLTQRELADRLNISEKTVSKWETGKGLPDVGLMLPLSKVLGITVNELLSGQRLNEKAYVEKAEENLAALTADKCSGKTKIVVSLISFALTLISCMGLIVIAAGYADVEVWLRIFLIAMAFLSLFASIASMIILWAGSEVYECPECGTKFAPTLAAYIFGPHTMTKRRLKCPHCGKKSWCKSFWRK</sequence>
<feature type="transmembrane region" description="Helical" evidence="2">
    <location>
        <begin position="97"/>
        <end position="121"/>
    </location>
</feature>
<dbReference type="Pfam" id="PF01381">
    <property type="entry name" value="HTH_3"/>
    <property type="match status" value="1"/>
</dbReference>
<reference evidence="4" key="2">
    <citation type="journal article" date="2021" name="PeerJ">
        <title>Extensive microbial diversity within the chicken gut microbiome revealed by metagenomics and culture.</title>
        <authorList>
            <person name="Gilroy R."/>
            <person name="Ravi A."/>
            <person name="Getino M."/>
            <person name="Pursley I."/>
            <person name="Horton D.L."/>
            <person name="Alikhan N.F."/>
            <person name="Baker D."/>
            <person name="Gharbi K."/>
            <person name="Hall N."/>
            <person name="Watson M."/>
            <person name="Adriaenssens E.M."/>
            <person name="Foster-Nyarko E."/>
            <person name="Jarju S."/>
            <person name="Secka A."/>
            <person name="Antonio M."/>
            <person name="Oren A."/>
            <person name="Chaudhuri R.R."/>
            <person name="La Ragione R."/>
            <person name="Hildebrand F."/>
            <person name="Pallen M.J."/>
        </authorList>
    </citation>
    <scope>NUCLEOTIDE SEQUENCE</scope>
    <source>
        <strain evidence="4">ChiW16-3235</strain>
    </source>
</reference>
<keyword evidence="2" id="KW-1133">Transmembrane helix</keyword>
<comment type="caution">
    <text evidence="4">The sequence shown here is derived from an EMBL/GenBank/DDBJ whole genome shotgun (WGS) entry which is preliminary data.</text>
</comment>
<evidence type="ECO:0000313" key="4">
    <source>
        <dbReference type="EMBL" id="HIR66772.1"/>
    </source>
</evidence>
<keyword evidence="2" id="KW-0472">Membrane</keyword>
<gene>
    <name evidence="4" type="ORF">IAB94_01845</name>
</gene>
<dbReference type="PROSITE" id="PS50943">
    <property type="entry name" value="HTH_CROC1"/>
    <property type="match status" value="1"/>
</dbReference>
<organism evidence="4 5">
    <name type="scientific">Candidatus Coproplasma avicola</name>
    <dbReference type="NCBI Taxonomy" id="2840744"/>
    <lineage>
        <taxon>Bacteria</taxon>
        <taxon>Bacillati</taxon>
        <taxon>Bacillota</taxon>
        <taxon>Clostridia</taxon>
        <taxon>Eubacteriales</taxon>
        <taxon>Candidatus Coproplasma</taxon>
    </lineage>
</organism>
<evidence type="ECO:0000256" key="1">
    <source>
        <dbReference type="ARBA" id="ARBA00023125"/>
    </source>
</evidence>
<dbReference type="SUPFAM" id="SSF47413">
    <property type="entry name" value="lambda repressor-like DNA-binding domains"/>
    <property type="match status" value="1"/>
</dbReference>
<dbReference type="Proteomes" id="UP000823913">
    <property type="component" value="Unassembled WGS sequence"/>
</dbReference>
<dbReference type="SMART" id="SM00530">
    <property type="entry name" value="HTH_XRE"/>
    <property type="match status" value="1"/>
</dbReference>
<dbReference type="Gene3D" id="1.10.260.40">
    <property type="entry name" value="lambda repressor-like DNA-binding domains"/>
    <property type="match status" value="1"/>
</dbReference>
<evidence type="ECO:0000256" key="2">
    <source>
        <dbReference type="SAM" id="Phobius"/>
    </source>
</evidence>
<accession>A0A9D1J998</accession>
<dbReference type="PANTHER" id="PTHR46558:SF11">
    <property type="entry name" value="HTH-TYPE TRANSCRIPTIONAL REGULATOR XRE"/>
    <property type="match status" value="1"/>
</dbReference>
<proteinExistence type="predicted"/>
<dbReference type="Gene3D" id="2.20.28.30">
    <property type="entry name" value="RNA polymerase ii, chain L"/>
    <property type="match status" value="1"/>
</dbReference>
<keyword evidence="2" id="KW-0812">Transmembrane</keyword>